<feature type="compositionally biased region" description="Low complexity" evidence="1">
    <location>
        <begin position="165"/>
        <end position="188"/>
    </location>
</feature>
<feature type="compositionally biased region" description="Low complexity" evidence="1">
    <location>
        <begin position="292"/>
        <end position="345"/>
    </location>
</feature>
<feature type="region of interest" description="Disordered" evidence="1">
    <location>
        <begin position="282"/>
        <end position="345"/>
    </location>
</feature>
<sequence>MSTISALGARTLPAQAYPAALAQADARPANAPASKAAGGDNAISLSNSGVDLEKRLSSLGNSTVDLAQSLLGSFAQNLFGDAGKGAAISFDSVSLDAQSTVSAAVQHSTGPNGSTDAAGVQLTDSTHFLGKGTITTADGRKFDFEIEVQYSDQYTALAGQHSSSTAAAQDAGGAQGSTGTTSGKGQTSHGDTSGLPTVQFPNVDFPGTLADLFQLIGRNLQSSLSVNPGAGDKGDGNNIDRTTLRSLSLRLLSLVDSKHKDTYAPPNGAEARAKSVADAYGTAPAAGEPAQPGVATSPAVAAPADTATPASTTAGAPAASADTGAAARATDAASADSPASAALAA</sequence>
<dbReference type="Proteomes" id="UP000566711">
    <property type="component" value="Unassembled WGS sequence"/>
</dbReference>
<dbReference type="EMBL" id="JACEZS010000030">
    <property type="protein sequence ID" value="MBA5608388.1"/>
    <property type="molecule type" value="Genomic_DNA"/>
</dbReference>
<feature type="compositionally biased region" description="Polar residues" evidence="1">
    <location>
        <begin position="189"/>
        <end position="199"/>
    </location>
</feature>
<keyword evidence="3" id="KW-1185">Reference proteome</keyword>
<evidence type="ECO:0000313" key="3">
    <source>
        <dbReference type="Proteomes" id="UP000566711"/>
    </source>
</evidence>
<accession>A0A7W2I9I1</accession>
<dbReference type="RefSeq" id="WP_182220552.1">
    <property type="nucleotide sequence ID" value="NZ_JACEZS010000030.1"/>
</dbReference>
<proteinExistence type="predicted"/>
<evidence type="ECO:0000313" key="2">
    <source>
        <dbReference type="EMBL" id="MBA5608388.1"/>
    </source>
</evidence>
<dbReference type="AlphaFoldDB" id="A0A7W2I9I1"/>
<feature type="region of interest" description="Disordered" evidence="1">
    <location>
        <begin position="165"/>
        <end position="199"/>
    </location>
</feature>
<name>A0A7W2I9I1_9BURK</name>
<comment type="caution">
    <text evidence="2">The sequence shown here is derived from an EMBL/GenBank/DDBJ whole genome shotgun (WGS) entry which is preliminary data.</text>
</comment>
<gene>
    <name evidence="2" type="ORF">H3H36_23850</name>
</gene>
<protein>
    <submittedName>
        <fullName evidence="2">Uncharacterized protein</fullName>
    </submittedName>
</protein>
<organism evidence="2 3">
    <name type="scientific">Rugamonas fusca</name>
    <dbReference type="NCBI Taxonomy" id="2758568"/>
    <lineage>
        <taxon>Bacteria</taxon>
        <taxon>Pseudomonadati</taxon>
        <taxon>Pseudomonadota</taxon>
        <taxon>Betaproteobacteria</taxon>
        <taxon>Burkholderiales</taxon>
        <taxon>Oxalobacteraceae</taxon>
        <taxon>Telluria group</taxon>
        <taxon>Rugamonas</taxon>
    </lineage>
</organism>
<evidence type="ECO:0000256" key="1">
    <source>
        <dbReference type="SAM" id="MobiDB-lite"/>
    </source>
</evidence>
<reference evidence="2 3" key="1">
    <citation type="submission" date="2020-07" db="EMBL/GenBank/DDBJ databases">
        <title>Novel species isolated from subtropical streams in China.</title>
        <authorList>
            <person name="Lu H."/>
        </authorList>
    </citation>
    <scope>NUCLEOTIDE SEQUENCE [LARGE SCALE GENOMIC DNA]</scope>
    <source>
        <strain evidence="2 3">FT3S</strain>
    </source>
</reference>